<accession>A0A7G9Z0C1</accession>
<dbReference type="GO" id="GO:0005737">
    <property type="term" value="C:cytoplasm"/>
    <property type="evidence" value="ECO:0007669"/>
    <property type="project" value="UniProtKB-SubCell"/>
</dbReference>
<protein>
    <recommendedName>
        <fullName evidence="8 9">Nicotinamide-nucleotide adenylyltransferase</fullName>
        <ecNumber evidence="8 9">2.7.7.1</ecNumber>
    </recommendedName>
    <alternativeName>
        <fullName evidence="8">NAD(+) diphosphorylase</fullName>
    </alternativeName>
    <alternativeName>
        <fullName evidence="8">NAD(+) pyrophosphorylase</fullName>
    </alternativeName>
    <alternativeName>
        <fullName evidence="8">NMN adenylyltransferase</fullName>
    </alternativeName>
</protein>
<dbReference type="NCBIfam" id="TIGR01527">
    <property type="entry name" value="arch_NMN_Atrans"/>
    <property type="match status" value="1"/>
</dbReference>
<keyword evidence="6 8" id="KW-0067">ATP-binding</keyword>
<feature type="domain" description="Cytidyltransferase-like" evidence="10">
    <location>
        <begin position="4"/>
        <end position="133"/>
    </location>
</feature>
<evidence type="ECO:0000256" key="6">
    <source>
        <dbReference type="ARBA" id="ARBA00022840"/>
    </source>
</evidence>
<proteinExistence type="inferred from homology"/>
<keyword evidence="5 8" id="KW-0547">Nucleotide-binding</keyword>
<evidence type="ECO:0000256" key="7">
    <source>
        <dbReference type="ARBA" id="ARBA00023027"/>
    </source>
</evidence>
<keyword evidence="3 8" id="KW-0808">Transferase</keyword>
<dbReference type="CDD" id="cd02166">
    <property type="entry name" value="NMNAT_Archaea"/>
    <property type="match status" value="1"/>
</dbReference>
<comment type="catalytic activity">
    <reaction evidence="8">
        <text>beta-nicotinamide D-ribonucleotide + ATP + H(+) = diphosphate + NAD(+)</text>
        <dbReference type="Rhea" id="RHEA:21360"/>
        <dbReference type="ChEBI" id="CHEBI:14649"/>
        <dbReference type="ChEBI" id="CHEBI:15378"/>
        <dbReference type="ChEBI" id="CHEBI:30616"/>
        <dbReference type="ChEBI" id="CHEBI:33019"/>
        <dbReference type="ChEBI" id="CHEBI:57540"/>
        <dbReference type="EC" id="2.7.7.1"/>
    </reaction>
</comment>
<dbReference type="InterPro" id="IPR004821">
    <property type="entry name" value="Cyt_trans-like"/>
</dbReference>
<keyword evidence="7 8" id="KW-0520">NAD</keyword>
<keyword evidence="8" id="KW-0963">Cytoplasm</keyword>
<evidence type="ECO:0000256" key="9">
    <source>
        <dbReference type="NCBIfam" id="TIGR01527"/>
    </source>
</evidence>
<dbReference type="Pfam" id="PF01467">
    <property type="entry name" value="CTP_transf_like"/>
    <property type="match status" value="1"/>
</dbReference>
<dbReference type="PANTHER" id="PTHR21342:SF0">
    <property type="entry name" value="BIFUNCTIONAL NMN ADENYLYLTRANSFERASE_NUDIX HYDROLASE"/>
    <property type="match status" value="1"/>
</dbReference>
<dbReference type="InterPro" id="IPR014729">
    <property type="entry name" value="Rossmann-like_a/b/a_fold"/>
</dbReference>
<evidence type="ECO:0000256" key="1">
    <source>
        <dbReference type="ARBA" id="ARBA00010124"/>
    </source>
</evidence>
<dbReference type="Gene3D" id="3.40.50.620">
    <property type="entry name" value="HUPs"/>
    <property type="match status" value="1"/>
</dbReference>
<comment type="subcellular location">
    <subcellularLocation>
        <location evidence="8">Cytoplasm</location>
    </subcellularLocation>
</comment>
<sequence>MRALYIGRFQPYHLGHHAVIKEIASEADEVIIVIGSAQRSHELENPFTAGERYLMISKSLRDDGISNFYIVPILDVNWNAVWVSHIESLMPPVDVVFTNNPLIERLFEERGYEVHAPLLFNRKEYSGSEIRRRMLNNENWAILVPEAVTEVIKEIDGLRRMENLHRSDHQ</sequence>
<dbReference type="GO" id="GO:0009435">
    <property type="term" value="P:NAD+ biosynthetic process"/>
    <property type="evidence" value="ECO:0007669"/>
    <property type="project" value="UniProtKB-UniRule"/>
</dbReference>
<evidence type="ECO:0000256" key="4">
    <source>
        <dbReference type="ARBA" id="ARBA00022695"/>
    </source>
</evidence>
<dbReference type="InterPro" id="IPR006418">
    <property type="entry name" value="NMN_Atrans_arc"/>
</dbReference>
<keyword evidence="2 8" id="KW-0662">Pyridine nucleotide biosynthesis</keyword>
<evidence type="ECO:0000313" key="11">
    <source>
        <dbReference type="EMBL" id="QNO53705.1"/>
    </source>
</evidence>
<evidence type="ECO:0000259" key="10">
    <source>
        <dbReference type="Pfam" id="PF01467"/>
    </source>
</evidence>
<dbReference type="HAMAP" id="MF_00243">
    <property type="entry name" value="NMN_adenylyltr"/>
    <property type="match status" value="1"/>
</dbReference>
<evidence type="ECO:0000256" key="8">
    <source>
        <dbReference type="HAMAP-Rule" id="MF_00243"/>
    </source>
</evidence>
<dbReference type="AlphaFoldDB" id="A0A7G9Z0C1"/>
<dbReference type="GO" id="GO:0005524">
    <property type="term" value="F:ATP binding"/>
    <property type="evidence" value="ECO:0007669"/>
    <property type="project" value="UniProtKB-KW"/>
</dbReference>
<dbReference type="NCBIfam" id="NF002243">
    <property type="entry name" value="PRK01153.1"/>
    <property type="match status" value="1"/>
</dbReference>
<organism evidence="11">
    <name type="scientific">Candidatus Methanophagaceae archaeon ANME-1 ERB6</name>
    <dbReference type="NCBI Taxonomy" id="2759912"/>
    <lineage>
        <taxon>Archaea</taxon>
        <taxon>Methanobacteriati</taxon>
        <taxon>Methanobacteriota</taxon>
        <taxon>Stenosarchaea group</taxon>
        <taxon>Methanomicrobia</taxon>
        <taxon>Candidatus Methanophagales</taxon>
        <taxon>Candidatus Methanophagaceae</taxon>
    </lineage>
</organism>
<evidence type="ECO:0000256" key="2">
    <source>
        <dbReference type="ARBA" id="ARBA00022642"/>
    </source>
</evidence>
<reference evidence="11" key="1">
    <citation type="submission" date="2020-06" db="EMBL/GenBank/DDBJ databases">
        <title>Unique genomic features of the anaerobic methanotrophic archaea.</title>
        <authorList>
            <person name="Chadwick G.L."/>
            <person name="Skennerton C.T."/>
            <person name="Laso-Perez R."/>
            <person name="Leu A.O."/>
            <person name="Speth D.R."/>
            <person name="Yu H."/>
            <person name="Morgan-Lang C."/>
            <person name="Hatzenpichler R."/>
            <person name="Goudeau D."/>
            <person name="Malmstrom R."/>
            <person name="Brazelton W.J."/>
            <person name="Woyke T."/>
            <person name="Hallam S.J."/>
            <person name="Tyson G.W."/>
            <person name="Wegener G."/>
            <person name="Boetius A."/>
            <person name="Orphan V."/>
        </authorList>
    </citation>
    <scope>NUCLEOTIDE SEQUENCE</scope>
</reference>
<comment type="pathway">
    <text evidence="8">Cofactor biosynthesis; NAD(+) biosynthesis; NAD(+) from nicotinamide D-ribonucleotide: step 1/1.</text>
</comment>
<evidence type="ECO:0000256" key="5">
    <source>
        <dbReference type="ARBA" id="ARBA00022741"/>
    </source>
</evidence>
<name>A0A7G9Z0C1_9EURY</name>
<comment type="similarity">
    <text evidence="1 8">Belongs to the archaeal NMN adenylyltransferase family.</text>
</comment>
<dbReference type="EMBL" id="MT631549">
    <property type="protein sequence ID" value="QNO53705.1"/>
    <property type="molecule type" value="Genomic_DNA"/>
</dbReference>
<dbReference type="PANTHER" id="PTHR21342">
    <property type="entry name" value="PHOSPHOPANTETHEINE ADENYLYLTRANSFERASE"/>
    <property type="match status" value="1"/>
</dbReference>
<dbReference type="EC" id="2.7.7.1" evidence="8 9"/>
<dbReference type="UniPathway" id="UPA00253">
    <property type="reaction ID" value="UER00600"/>
</dbReference>
<dbReference type="NCBIfam" id="TIGR00125">
    <property type="entry name" value="cyt_tran_rel"/>
    <property type="match status" value="1"/>
</dbReference>
<evidence type="ECO:0000256" key="3">
    <source>
        <dbReference type="ARBA" id="ARBA00022679"/>
    </source>
</evidence>
<dbReference type="GO" id="GO:0000309">
    <property type="term" value="F:nicotinamide-nucleotide adenylyltransferase activity"/>
    <property type="evidence" value="ECO:0007669"/>
    <property type="project" value="UniProtKB-UniRule"/>
</dbReference>
<keyword evidence="4 8" id="KW-0548">Nucleotidyltransferase</keyword>
<dbReference type="SUPFAM" id="SSF52374">
    <property type="entry name" value="Nucleotidylyl transferase"/>
    <property type="match status" value="1"/>
</dbReference>
<gene>
    <name evidence="11" type="ORF">ONPGGGGH_00003</name>
</gene>